<dbReference type="GO" id="GO:0016887">
    <property type="term" value="F:ATP hydrolysis activity"/>
    <property type="evidence" value="ECO:0007669"/>
    <property type="project" value="InterPro"/>
</dbReference>
<evidence type="ECO:0000259" key="1">
    <source>
        <dbReference type="Pfam" id="PF13304"/>
    </source>
</evidence>
<evidence type="ECO:0000313" key="2">
    <source>
        <dbReference type="EMBL" id="TPG97742.1"/>
    </source>
</evidence>
<dbReference type="PANTHER" id="PTHR40396">
    <property type="entry name" value="ATPASE-LIKE PROTEIN"/>
    <property type="match status" value="1"/>
</dbReference>
<feature type="domain" description="ATPase AAA-type core" evidence="1">
    <location>
        <begin position="30"/>
        <end position="344"/>
    </location>
</feature>
<dbReference type="InterPro" id="IPR027417">
    <property type="entry name" value="P-loop_NTPase"/>
</dbReference>
<dbReference type="PANTHER" id="PTHR40396:SF1">
    <property type="entry name" value="ATPASE AAA-TYPE CORE DOMAIN-CONTAINING PROTEIN"/>
    <property type="match status" value="1"/>
</dbReference>
<keyword evidence="2" id="KW-0067">ATP-binding</keyword>
<gene>
    <name evidence="2" type="ORF">EUX55_07180</name>
</gene>
<dbReference type="GO" id="GO:0005524">
    <property type="term" value="F:ATP binding"/>
    <property type="evidence" value="ECO:0007669"/>
    <property type="project" value="UniProtKB-KW"/>
</dbReference>
<dbReference type="RefSeq" id="WP_140520249.1">
    <property type="nucleotide sequence ID" value="NZ_JACBKC010000036.1"/>
</dbReference>
<dbReference type="Proteomes" id="UP000317926">
    <property type="component" value="Unassembled WGS sequence"/>
</dbReference>
<organism evidence="2 3">
    <name type="scientific">Haemophilus haemolyticus</name>
    <dbReference type="NCBI Taxonomy" id="726"/>
    <lineage>
        <taxon>Bacteria</taxon>
        <taxon>Pseudomonadati</taxon>
        <taxon>Pseudomonadota</taxon>
        <taxon>Gammaproteobacteria</taxon>
        <taxon>Pasteurellales</taxon>
        <taxon>Pasteurellaceae</taxon>
        <taxon>Haemophilus</taxon>
    </lineage>
</organism>
<dbReference type="Gene3D" id="3.40.50.300">
    <property type="entry name" value="P-loop containing nucleotide triphosphate hydrolases"/>
    <property type="match status" value="1"/>
</dbReference>
<proteinExistence type="predicted"/>
<name>A0A502JJP6_HAEHA</name>
<protein>
    <submittedName>
        <fullName evidence="2">ATP-binding protein</fullName>
    </submittedName>
</protein>
<sequence length="409" mass="47698">MRSSELQKDAFLLENTIKLDDEKRLLKTALIYGANASGKTNLIKAVEFFRTVVLSSYKILEHNLLKGVMPFLLEAGYDEQPTPFEIIFIEKGNRYRYGYSILKGEIIEEWLYLTNKRETQLFFRKKQKIEYNKTSFTEAKLFVKPIQSDNGMSELERTAPHVPFISVSAAFEGKHSLNVINFINRINAVSGIQDEQLGAFTFNLMNKDKDFRHFTLNVLANFNITDLRVQEETFTNQFPLIEEDNVAIPKIEITENRMKVTVVKQMNHSETPLEWPLSFESEGTRKIIHLLGPIYDTIKKRNVLFIDEFDSKFHTLLSKYLFQIFHHHSEASQLVVNVQDTNLMDTDVFRRDQIWFVDKDSVEQDSRLYSLSEYKIQKQKSYSKDYLQGAFDAIPLFSDLEIINCLMGE</sequence>
<evidence type="ECO:0000313" key="3">
    <source>
        <dbReference type="Proteomes" id="UP000317926"/>
    </source>
</evidence>
<dbReference type="SUPFAM" id="SSF52540">
    <property type="entry name" value="P-loop containing nucleoside triphosphate hydrolases"/>
    <property type="match status" value="1"/>
</dbReference>
<accession>A0A502JJP6</accession>
<keyword evidence="2" id="KW-0547">Nucleotide-binding</keyword>
<dbReference type="AlphaFoldDB" id="A0A502JJP6"/>
<dbReference type="InterPro" id="IPR003959">
    <property type="entry name" value="ATPase_AAA_core"/>
</dbReference>
<reference evidence="2 3" key="1">
    <citation type="submission" date="2019-01" db="EMBL/GenBank/DDBJ databases">
        <title>Comparative genomic analysis identifies haemin-independent Haemophilus haemolyticus: a formal re-classification of Haemophilus intermedius.</title>
        <authorList>
            <person name="Harris T.M."/>
            <person name="Price E.P."/>
            <person name="Sarovich D.S."/>
            <person name="Norskov-Lauritsen N."/>
            <person name="Beissbarth J."/>
            <person name="Chang A.B."/>
            <person name="Smith-Vaughan H.C."/>
        </authorList>
    </citation>
    <scope>NUCLEOTIDE SEQUENCE [LARGE SCALE GENOMIC DNA]</scope>
    <source>
        <strain evidence="2 3">PN24</strain>
    </source>
</reference>
<dbReference type="EMBL" id="SDPK01000036">
    <property type="protein sequence ID" value="TPG97742.1"/>
    <property type="molecule type" value="Genomic_DNA"/>
</dbReference>
<dbReference type="Pfam" id="PF13304">
    <property type="entry name" value="AAA_21"/>
    <property type="match status" value="1"/>
</dbReference>
<comment type="caution">
    <text evidence="2">The sequence shown here is derived from an EMBL/GenBank/DDBJ whole genome shotgun (WGS) entry which is preliminary data.</text>
</comment>